<evidence type="ECO:0000259" key="1">
    <source>
        <dbReference type="Pfam" id="PF03235"/>
    </source>
</evidence>
<evidence type="ECO:0000313" key="3">
    <source>
        <dbReference type="Proteomes" id="UP000602260"/>
    </source>
</evidence>
<dbReference type="Pfam" id="PF03235">
    <property type="entry name" value="GmrSD_N"/>
    <property type="match status" value="1"/>
</dbReference>
<reference evidence="2" key="1">
    <citation type="submission" date="2020-08" db="EMBL/GenBank/DDBJ databases">
        <title>Genome public.</title>
        <authorList>
            <person name="Liu C."/>
            <person name="Sun Q."/>
        </authorList>
    </citation>
    <scope>NUCLEOTIDE SEQUENCE</scope>
    <source>
        <strain evidence="2">BX5</strain>
    </source>
</reference>
<name>A0A8J6IVK7_9FIRM</name>
<comment type="caution">
    <text evidence="2">The sequence shown here is derived from an EMBL/GenBank/DDBJ whole genome shotgun (WGS) entry which is preliminary data.</text>
</comment>
<gene>
    <name evidence="2" type="ORF">H8S55_01970</name>
</gene>
<sequence>MADSYIKYSDQTVNSAFQDFYVVPDYQREYVWEGAQVEQLLFDLLEAYEADPKKAYFLGTMVTYANENNFELIDGQQRLTTFFIILCAIKAALKRFGDQTGIIDNLIFSSAYNADGDIDHRYHVQLQYEDAKGYLEQIEKNEPGAGELSQSGRRLFEAFHLAQKWIDDHFPQKEELRKFVAFFLVKTSFIRIETHDITDALKIFETINQRGKGLDPMDLMKNMIFRQVEREQFKELNLTWKQIIRKLEQIDEKPLRFLRYFIMANYSTEMERDQILREDQIYT</sequence>
<accession>A0A8J6IVK7</accession>
<organism evidence="2 3">
    <name type="scientific">Flintibacter faecis</name>
    <dbReference type="NCBI Taxonomy" id="2763047"/>
    <lineage>
        <taxon>Bacteria</taxon>
        <taxon>Bacillati</taxon>
        <taxon>Bacillota</taxon>
        <taxon>Clostridia</taxon>
        <taxon>Eubacteriales</taxon>
        <taxon>Flintibacter</taxon>
    </lineage>
</organism>
<keyword evidence="3" id="KW-1185">Reference proteome</keyword>
<dbReference type="InterPro" id="IPR004919">
    <property type="entry name" value="GmrSD_N"/>
</dbReference>
<dbReference type="RefSeq" id="WP_186877581.1">
    <property type="nucleotide sequence ID" value="NZ_JACOPN010000001.1"/>
</dbReference>
<dbReference type="PANTHER" id="PTHR35149">
    <property type="entry name" value="SLL5132 PROTEIN"/>
    <property type="match status" value="1"/>
</dbReference>
<dbReference type="PANTHER" id="PTHR35149:SF1">
    <property type="entry name" value="DUF5655 DOMAIN-CONTAINING PROTEIN"/>
    <property type="match status" value="1"/>
</dbReference>
<dbReference type="EMBL" id="JACOPN010000001">
    <property type="protein sequence ID" value="MBC5716104.1"/>
    <property type="molecule type" value="Genomic_DNA"/>
</dbReference>
<evidence type="ECO:0000313" key="2">
    <source>
        <dbReference type="EMBL" id="MBC5716104.1"/>
    </source>
</evidence>
<dbReference type="AlphaFoldDB" id="A0A8J6IVK7"/>
<dbReference type="Proteomes" id="UP000602260">
    <property type="component" value="Unassembled WGS sequence"/>
</dbReference>
<feature type="domain" description="GmrSD restriction endonucleases N-terminal" evidence="1">
    <location>
        <begin position="16"/>
        <end position="225"/>
    </location>
</feature>
<protein>
    <submittedName>
        <fullName evidence="2">DUF262 domain-containing protein</fullName>
    </submittedName>
</protein>
<proteinExistence type="predicted"/>